<evidence type="ECO:0000313" key="6">
    <source>
        <dbReference type="EMBL" id="PTD98101.1"/>
    </source>
</evidence>
<accession>A0A2T4IJZ6</accession>
<keyword evidence="3 4" id="KW-0413">Isomerase</keyword>
<dbReference type="PANTHER" id="PTHR11122">
    <property type="entry name" value="APOSPORY-ASSOCIATED PROTEIN C-RELATED"/>
    <property type="match status" value="1"/>
</dbReference>
<keyword evidence="7" id="KW-1185">Reference proteome</keyword>
<dbReference type="GO" id="GO:0005737">
    <property type="term" value="C:cytoplasm"/>
    <property type="evidence" value="ECO:0007669"/>
    <property type="project" value="TreeGrafter"/>
</dbReference>
<evidence type="ECO:0000256" key="4">
    <source>
        <dbReference type="PIRNR" id="PIRNR016020"/>
    </source>
</evidence>
<comment type="similarity">
    <text evidence="2 4">Belongs to the glucose-6-phosphate 1-epimerase family.</text>
</comment>
<dbReference type="AlphaFoldDB" id="A0A2T4IJZ6"/>
<protein>
    <recommendedName>
        <fullName evidence="4">Putative glucose-6-phosphate 1-epimerase</fullName>
        <ecNumber evidence="4">5.1.3.15</ecNumber>
    </recommendedName>
</protein>
<evidence type="ECO:0000256" key="2">
    <source>
        <dbReference type="ARBA" id="ARBA00005866"/>
    </source>
</evidence>
<dbReference type="InterPro" id="IPR025532">
    <property type="entry name" value="G6P_1-epimerase"/>
</dbReference>
<dbReference type="InterPro" id="IPR011013">
    <property type="entry name" value="Gal_mutarotase_sf_dom"/>
</dbReference>
<dbReference type="InterPro" id="IPR008183">
    <property type="entry name" value="Aldose_1/G6P_1-epimerase"/>
</dbReference>
<feature type="active site" evidence="5">
    <location>
        <position position="155"/>
    </location>
</feature>
<dbReference type="GO" id="GO:0005975">
    <property type="term" value="P:carbohydrate metabolic process"/>
    <property type="evidence" value="ECO:0007669"/>
    <property type="project" value="InterPro"/>
</dbReference>
<name>A0A2T4IJZ6_9RHOO</name>
<dbReference type="GO" id="GO:0047938">
    <property type="term" value="F:glucose-6-phosphate 1-epimerase activity"/>
    <property type="evidence" value="ECO:0007669"/>
    <property type="project" value="UniProtKB-UniRule"/>
</dbReference>
<dbReference type="Pfam" id="PF01263">
    <property type="entry name" value="Aldose_epim"/>
    <property type="match status" value="1"/>
</dbReference>
<evidence type="ECO:0000256" key="3">
    <source>
        <dbReference type="ARBA" id="ARBA00023235"/>
    </source>
</evidence>
<dbReference type="Proteomes" id="UP000241193">
    <property type="component" value="Unassembled WGS sequence"/>
</dbReference>
<dbReference type="PIRSF" id="PIRSF016020">
    <property type="entry name" value="PHexose_mutarotase"/>
    <property type="match status" value="1"/>
</dbReference>
<dbReference type="GO" id="GO:0030246">
    <property type="term" value="F:carbohydrate binding"/>
    <property type="evidence" value="ECO:0007669"/>
    <property type="project" value="UniProtKB-UniRule"/>
</dbReference>
<comment type="catalytic activity">
    <reaction evidence="1">
        <text>alpha-D-glucose 6-phosphate = beta-D-glucose 6-phosphate</text>
        <dbReference type="Rhea" id="RHEA:16249"/>
        <dbReference type="ChEBI" id="CHEBI:58225"/>
        <dbReference type="ChEBI" id="CHEBI:58247"/>
        <dbReference type="EC" id="5.1.3.15"/>
    </reaction>
</comment>
<feature type="active site" evidence="5">
    <location>
        <position position="257"/>
    </location>
</feature>
<proteinExistence type="inferred from homology"/>
<comment type="caution">
    <text evidence="6">The sequence shown here is derived from an EMBL/GenBank/DDBJ whole genome shotgun (WGS) entry which is preliminary data.</text>
</comment>
<reference evidence="6 7" key="1">
    <citation type="submission" date="2018-03" db="EMBL/GenBank/DDBJ databases">
        <authorList>
            <person name="Keele B.F."/>
        </authorList>
    </citation>
    <scope>NUCLEOTIDE SEQUENCE [LARGE SCALE GENOMIC DNA]</scope>
    <source>
        <strain evidence="6 7">D20</strain>
    </source>
</reference>
<dbReference type="PANTHER" id="PTHR11122:SF13">
    <property type="entry name" value="GLUCOSE-6-PHOSPHATE 1-EPIMERASE"/>
    <property type="match status" value="1"/>
</dbReference>
<dbReference type="EC" id="5.1.3.15" evidence="4"/>
<reference evidence="6 7" key="2">
    <citation type="submission" date="2018-04" db="EMBL/GenBank/DDBJ databases">
        <title>Thauera lacus sp. nov., isolated from an saline lake in Inner Mongolia, China.</title>
        <authorList>
            <person name="Liang Q.-Y."/>
        </authorList>
    </citation>
    <scope>NUCLEOTIDE SEQUENCE [LARGE SCALE GENOMIC DNA]</scope>
    <source>
        <strain evidence="6 7">D20</strain>
    </source>
</reference>
<dbReference type="Gene3D" id="2.70.98.10">
    <property type="match status" value="1"/>
</dbReference>
<dbReference type="InterPro" id="IPR014718">
    <property type="entry name" value="GH-type_carb-bd"/>
</dbReference>
<dbReference type="CDD" id="cd09020">
    <property type="entry name" value="D-hex-6-P-epi_like"/>
    <property type="match status" value="1"/>
</dbReference>
<evidence type="ECO:0000313" key="7">
    <source>
        <dbReference type="Proteomes" id="UP000241193"/>
    </source>
</evidence>
<evidence type="ECO:0000256" key="1">
    <source>
        <dbReference type="ARBA" id="ARBA00001096"/>
    </source>
</evidence>
<dbReference type="EMBL" id="PZKC01000001">
    <property type="protein sequence ID" value="PTD98101.1"/>
    <property type="molecule type" value="Genomic_DNA"/>
</dbReference>
<dbReference type="OrthoDB" id="9790727at2"/>
<dbReference type="SUPFAM" id="SSF74650">
    <property type="entry name" value="Galactose mutarotase-like"/>
    <property type="match status" value="1"/>
</dbReference>
<evidence type="ECO:0000256" key="5">
    <source>
        <dbReference type="PIRSR" id="PIRSR016020-1"/>
    </source>
</evidence>
<sequence>MPGNIQTIELRGLPALRLSTASGANAALSLYGGQVLSWQPRPGDERIYLSEAVQVDGRSALRGGVPVCFPQFGEQGALPRHGFARTAMWSVIEQRTGDDFALATLQLVDSPETRSLWPHPFTLELTVALEGERLDLELEVINSGHAPIAFNAALHTYLRVAEVEECRLEGLYGFNYQDALKGGEVRRESGDALIIDDAVDRIYHDVTRPLLLRESARALGINHDGFPDVVVWNPWEDGNARIADMKAGDFRRMLCVEGAAAHRRIELGAGESWFGRQTLVTL</sequence>
<gene>
    <name evidence="6" type="ORF">C8261_01400</name>
</gene>
<organism evidence="6 7">
    <name type="scientific">Pseudothauera lacus</name>
    <dbReference type="NCBI Taxonomy" id="2136175"/>
    <lineage>
        <taxon>Bacteria</taxon>
        <taxon>Pseudomonadati</taxon>
        <taxon>Pseudomonadota</taxon>
        <taxon>Betaproteobacteria</taxon>
        <taxon>Rhodocyclales</taxon>
        <taxon>Zoogloeaceae</taxon>
        <taxon>Pseudothauera</taxon>
    </lineage>
</organism>
<dbReference type="RefSeq" id="WP_107491861.1">
    <property type="nucleotide sequence ID" value="NZ_PZKC01000001.1"/>
</dbReference>